<keyword evidence="2" id="KW-1003">Cell membrane</keyword>
<dbReference type="OrthoDB" id="3460090at2"/>
<evidence type="ECO:0000313" key="8">
    <source>
        <dbReference type="Proteomes" id="UP000198844"/>
    </source>
</evidence>
<dbReference type="InterPro" id="IPR043428">
    <property type="entry name" value="LivM-like"/>
</dbReference>
<dbReference type="Pfam" id="PF02653">
    <property type="entry name" value="BPD_transp_2"/>
    <property type="match status" value="1"/>
</dbReference>
<proteinExistence type="predicted"/>
<dbReference type="InterPro" id="IPR001851">
    <property type="entry name" value="ABC_transp_permease"/>
</dbReference>
<evidence type="ECO:0000256" key="1">
    <source>
        <dbReference type="ARBA" id="ARBA00004651"/>
    </source>
</evidence>
<feature type="transmembrane region" description="Helical" evidence="6">
    <location>
        <begin position="182"/>
        <end position="201"/>
    </location>
</feature>
<dbReference type="PANTHER" id="PTHR30482">
    <property type="entry name" value="HIGH-AFFINITY BRANCHED-CHAIN AMINO ACID TRANSPORT SYSTEM PERMEASE"/>
    <property type="match status" value="1"/>
</dbReference>
<evidence type="ECO:0000256" key="3">
    <source>
        <dbReference type="ARBA" id="ARBA00022692"/>
    </source>
</evidence>
<organism evidence="7 8">
    <name type="scientific">Paraburkholderia aspalathi</name>
    <dbReference type="NCBI Taxonomy" id="1324617"/>
    <lineage>
        <taxon>Bacteria</taxon>
        <taxon>Pseudomonadati</taxon>
        <taxon>Pseudomonadota</taxon>
        <taxon>Betaproteobacteria</taxon>
        <taxon>Burkholderiales</taxon>
        <taxon>Burkholderiaceae</taxon>
        <taxon>Paraburkholderia</taxon>
    </lineage>
</organism>
<dbReference type="EMBL" id="FPBH01000057">
    <property type="protein sequence ID" value="SFU26505.1"/>
    <property type="molecule type" value="Genomic_DNA"/>
</dbReference>
<dbReference type="AlphaFoldDB" id="A0A1I7ERE6"/>
<keyword evidence="3 6" id="KW-0812">Transmembrane</keyword>
<dbReference type="GO" id="GO:0005886">
    <property type="term" value="C:plasma membrane"/>
    <property type="evidence" value="ECO:0007669"/>
    <property type="project" value="UniProtKB-SubCell"/>
</dbReference>
<feature type="transmembrane region" description="Helical" evidence="6">
    <location>
        <begin position="306"/>
        <end position="324"/>
    </location>
</feature>
<feature type="transmembrane region" description="Helical" evidence="6">
    <location>
        <begin position="133"/>
        <end position="150"/>
    </location>
</feature>
<accession>A0A1I7ERE6</accession>
<evidence type="ECO:0000256" key="2">
    <source>
        <dbReference type="ARBA" id="ARBA00022475"/>
    </source>
</evidence>
<gene>
    <name evidence="7" type="ORF">SAMN05192563_105716</name>
</gene>
<name>A0A1I7ERE6_9BURK</name>
<feature type="transmembrane region" description="Helical" evidence="6">
    <location>
        <begin position="231"/>
        <end position="252"/>
    </location>
</feature>
<feature type="transmembrane region" description="Helical" evidence="6">
    <location>
        <begin position="264"/>
        <end position="286"/>
    </location>
</feature>
<keyword evidence="4 6" id="KW-1133">Transmembrane helix</keyword>
<dbReference type="GO" id="GO:0015658">
    <property type="term" value="F:branched-chain amino acid transmembrane transporter activity"/>
    <property type="evidence" value="ECO:0007669"/>
    <property type="project" value="InterPro"/>
</dbReference>
<dbReference type="Proteomes" id="UP000198844">
    <property type="component" value="Unassembled WGS sequence"/>
</dbReference>
<feature type="transmembrane region" description="Helical" evidence="6">
    <location>
        <begin position="80"/>
        <end position="99"/>
    </location>
</feature>
<feature type="transmembrane region" description="Helical" evidence="6">
    <location>
        <begin position="156"/>
        <end position="175"/>
    </location>
</feature>
<reference evidence="7 8" key="1">
    <citation type="submission" date="2016-10" db="EMBL/GenBank/DDBJ databases">
        <authorList>
            <person name="de Groot N.N."/>
        </authorList>
    </citation>
    <scope>NUCLEOTIDE SEQUENCE [LARGE SCALE GENOMIC DNA]</scope>
    <source>
        <strain evidence="7 8">LMG 27731</strain>
    </source>
</reference>
<feature type="transmembrane region" description="Helical" evidence="6">
    <location>
        <begin position="105"/>
        <end position="126"/>
    </location>
</feature>
<dbReference type="RefSeq" id="WP_093647285.1">
    <property type="nucleotide sequence ID" value="NZ_FPBH01000057.1"/>
</dbReference>
<evidence type="ECO:0000256" key="5">
    <source>
        <dbReference type="ARBA" id="ARBA00023136"/>
    </source>
</evidence>
<feature type="transmembrane region" description="Helical" evidence="6">
    <location>
        <begin position="53"/>
        <end position="73"/>
    </location>
</feature>
<comment type="subcellular location">
    <subcellularLocation>
        <location evidence="1">Cell membrane</location>
        <topology evidence="1">Multi-pass membrane protein</topology>
    </subcellularLocation>
</comment>
<evidence type="ECO:0000256" key="4">
    <source>
        <dbReference type="ARBA" id="ARBA00022989"/>
    </source>
</evidence>
<evidence type="ECO:0000313" key="7">
    <source>
        <dbReference type="EMBL" id="SFU26505.1"/>
    </source>
</evidence>
<dbReference type="CDD" id="cd06581">
    <property type="entry name" value="TM_PBP1_LivM_like"/>
    <property type="match status" value="1"/>
</dbReference>
<protein>
    <submittedName>
        <fullName evidence="7">Amino acid/amide ABC transporter membrane protein 2, HAAT family</fullName>
    </submittedName>
</protein>
<sequence>MKIQSPTSLPGTGHIAASAGSDGKCSPHRKPLAVALVIVLIAALPLISSQPFYLHMAILIAINTVSATGLSLLSRTGQTSLCHGAFIAIGAYASALLSLRLGMPFPVAALGAMAASTLVALALGVVILRLRGIYFVLITFAFGELVRLALLEWEDVTGGANGIVGILPAAFGHITLDSKLSFYLFAATVALLCIAASHAIFRSPIGHRIDAVGENAPLAEASGLSVSRTQYAAFAVASAIGGLSGSMFAHYIGFVSPETFNFMLSVGMIIILVVGGRGYVLGPFIGALIMTPLPELFRGAVQMQNIFYGCALILMLRFMPRGLASLQAKFQRKHAGHSAIPGESAQ</sequence>
<keyword evidence="5 6" id="KW-0472">Membrane</keyword>
<evidence type="ECO:0000256" key="6">
    <source>
        <dbReference type="SAM" id="Phobius"/>
    </source>
</evidence>
<dbReference type="PANTHER" id="PTHR30482:SF20">
    <property type="entry name" value="HIGH-AFFINITY BRANCHED-CHAIN AMINO ACID TRANSPORT SYSTEM PERMEASE PROTEIN LIVM"/>
    <property type="match status" value="1"/>
</dbReference>
<feature type="transmembrane region" description="Helical" evidence="6">
    <location>
        <begin position="31"/>
        <end position="47"/>
    </location>
</feature>